<sequence length="277" mass="30532">MHHAATPLPAYHTSLGLSYLHAGEYGPPVVMLHGWGAFKELWWSTLRRLGRDHRCFALDLPGHGGSPLGQAATLAALAQRVAAFCDDMGLQAITLLGHSMGGAVAVELALARPDLVAQLVLVDAAVDAHLMPFFARIYMLPGWGWVLLRCTQALGRALRPLTTRVPHEHGGGWLRPWMRRNAYLATFEPEGLHRIYRSLFATRAGPRLAQLRMPTLVISGQLDSLVPAAHSRRLAQRIAGARYVEIFGALHNPMDERPAAFEKVIRSLWAEDATRRA</sequence>
<proteinExistence type="predicted"/>
<dbReference type="Pfam" id="PF00561">
    <property type="entry name" value="Abhydrolase_1"/>
    <property type="match status" value="1"/>
</dbReference>
<name>A0A426TQB7_9CHLR</name>
<protein>
    <submittedName>
        <fullName evidence="2">Alpha/beta hydrolase</fullName>
    </submittedName>
</protein>
<dbReference type="GO" id="GO:0016787">
    <property type="term" value="F:hydrolase activity"/>
    <property type="evidence" value="ECO:0007669"/>
    <property type="project" value="UniProtKB-KW"/>
</dbReference>
<dbReference type="SUPFAM" id="SSF53474">
    <property type="entry name" value="alpha/beta-Hydrolases"/>
    <property type="match status" value="1"/>
</dbReference>
<dbReference type="InterPro" id="IPR000639">
    <property type="entry name" value="Epox_hydrolase-like"/>
</dbReference>
<feature type="domain" description="AB hydrolase-1" evidence="1">
    <location>
        <begin position="27"/>
        <end position="258"/>
    </location>
</feature>
<dbReference type="EMBL" id="RSAS01000956">
    <property type="protein sequence ID" value="RRR65424.1"/>
    <property type="molecule type" value="Genomic_DNA"/>
</dbReference>
<dbReference type="Proteomes" id="UP000280307">
    <property type="component" value="Unassembled WGS sequence"/>
</dbReference>
<dbReference type="InterPro" id="IPR029058">
    <property type="entry name" value="AB_hydrolase_fold"/>
</dbReference>
<dbReference type="Gene3D" id="3.40.50.1820">
    <property type="entry name" value="alpha/beta hydrolase"/>
    <property type="match status" value="1"/>
</dbReference>
<dbReference type="InterPro" id="IPR050228">
    <property type="entry name" value="Carboxylesterase_BioH"/>
</dbReference>
<evidence type="ECO:0000313" key="3">
    <source>
        <dbReference type="Proteomes" id="UP000280307"/>
    </source>
</evidence>
<keyword evidence="2" id="KW-0378">Hydrolase</keyword>
<accession>A0A426TQB7</accession>
<dbReference type="PANTHER" id="PTHR43194">
    <property type="entry name" value="HYDROLASE ALPHA/BETA FOLD FAMILY"/>
    <property type="match status" value="1"/>
</dbReference>
<reference evidence="2 3" key="1">
    <citation type="submission" date="2018-12" db="EMBL/GenBank/DDBJ databases">
        <title>Genome Sequence of Candidatus Viridilinea halotolerans isolated from saline sulfide-rich spring.</title>
        <authorList>
            <person name="Grouzdev D.S."/>
            <person name="Burganskaya E.I."/>
            <person name="Krutkina M.S."/>
            <person name="Sukhacheva M.V."/>
            <person name="Gorlenko V.M."/>
        </authorList>
    </citation>
    <scope>NUCLEOTIDE SEQUENCE [LARGE SCALE GENOMIC DNA]</scope>
    <source>
        <strain evidence="2">Chok-6</strain>
    </source>
</reference>
<dbReference type="PANTHER" id="PTHR43194:SF5">
    <property type="entry name" value="PIMELOYL-[ACYL-CARRIER PROTEIN] METHYL ESTER ESTERASE"/>
    <property type="match status" value="1"/>
</dbReference>
<dbReference type="PRINTS" id="PR00111">
    <property type="entry name" value="ABHYDROLASE"/>
</dbReference>
<evidence type="ECO:0000313" key="2">
    <source>
        <dbReference type="EMBL" id="RRR65424.1"/>
    </source>
</evidence>
<gene>
    <name evidence="2" type="ORF">EI684_23200</name>
</gene>
<comment type="caution">
    <text evidence="2">The sequence shown here is derived from an EMBL/GenBank/DDBJ whole genome shotgun (WGS) entry which is preliminary data.</text>
</comment>
<evidence type="ECO:0000259" key="1">
    <source>
        <dbReference type="Pfam" id="PF00561"/>
    </source>
</evidence>
<dbReference type="PRINTS" id="PR00412">
    <property type="entry name" value="EPOXHYDRLASE"/>
</dbReference>
<organism evidence="2 3">
    <name type="scientific">Candidatus Viridilinea halotolerans</name>
    <dbReference type="NCBI Taxonomy" id="2491704"/>
    <lineage>
        <taxon>Bacteria</taxon>
        <taxon>Bacillati</taxon>
        <taxon>Chloroflexota</taxon>
        <taxon>Chloroflexia</taxon>
        <taxon>Chloroflexales</taxon>
        <taxon>Chloroflexineae</taxon>
        <taxon>Oscillochloridaceae</taxon>
        <taxon>Candidatus Viridilinea</taxon>
    </lineage>
</organism>
<dbReference type="AlphaFoldDB" id="A0A426TQB7"/>
<dbReference type="InterPro" id="IPR000073">
    <property type="entry name" value="AB_hydrolase_1"/>
</dbReference>